<sequence>MKYCNYCKKEVKSKGEVGCYSECGRDCNDCCSQCNRHGLTQGVIAVVEGKLTSPSYGLKMISEDVKRGMREVDRGDRNEFICQIEDGSVYQSSKVKIMPKTSTLIVDKKTENGKFRCEERIKLPQFRVGIDYAVEGSMYFIFSNQLKKDILLTKNPYSDNVDDYVGDLEMKILVDHRDDINLKPKIVTDLEQRERLIEVGKGISDPRRGIGFSDRVREIESGKKDKRFRTNIGNRDVNAMIVDNPEILLTDEQISQANTEDLKSLLNRINSEFERRQTEENTDDFVVSSEQLRKFSQKLESVVSFSTPTSTDNSPKSNRILPAIGIISAVVGLCGGLIVFFKDLVITIDYLREELKRGADKLVAIEGELRLLRIEIMDKKGKFDDKIKK</sequence>
<comment type="caution">
    <text evidence="2">The sequence shown here is derived from an EMBL/GenBank/DDBJ whole genome shotgun (WGS) entry which is preliminary data.</text>
</comment>
<dbReference type="EMBL" id="CAMKVN010000597">
    <property type="protein sequence ID" value="CAI2169545.1"/>
    <property type="molecule type" value="Genomic_DNA"/>
</dbReference>
<protein>
    <submittedName>
        <fullName evidence="2">17492_t:CDS:1</fullName>
    </submittedName>
</protein>
<dbReference type="AlphaFoldDB" id="A0A9W4SHA4"/>
<evidence type="ECO:0000256" key="1">
    <source>
        <dbReference type="SAM" id="Phobius"/>
    </source>
</evidence>
<keyword evidence="1" id="KW-0472">Membrane</keyword>
<dbReference type="Proteomes" id="UP001153678">
    <property type="component" value="Unassembled WGS sequence"/>
</dbReference>
<keyword evidence="1" id="KW-0812">Transmembrane</keyword>
<accession>A0A9W4SHA4</accession>
<keyword evidence="3" id="KW-1185">Reference proteome</keyword>
<proteinExistence type="predicted"/>
<evidence type="ECO:0000313" key="3">
    <source>
        <dbReference type="Proteomes" id="UP001153678"/>
    </source>
</evidence>
<evidence type="ECO:0000313" key="2">
    <source>
        <dbReference type="EMBL" id="CAI2169545.1"/>
    </source>
</evidence>
<gene>
    <name evidence="2" type="ORF">FWILDA_LOCUS4133</name>
</gene>
<reference evidence="2" key="1">
    <citation type="submission" date="2022-08" db="EMBL/GenBank/DDBJ databases">
        <authorList>
            <person name="Kallberg Y."/>
            <person name="Tangrot J."/>
            <person name="Rosling A."/>
        </authorList>
    </citation>
    <scope>NUCLEOTIDE SEQUENCE</scope>
    <source>
        <strain evidence="2">Wild A</strain>
    </source>
</reference>
<dbReference type="OrthoDB" id="10619501at2759"/>
<feature type="transmembrane region" description="Helical" evidence="1">
    <location>
        <begin position="320"/>
        <end position="341"/>
    </location>
</feature>
<organism evidence="2 3">
    <name type="scientific">Funneliformis geosporum</name>
    <dbReference type="NCBI Taxonomy" id="1117311"/>
    <lineage>
        <taxon>Eukaryota</taxon>
        <taxon>Fungi</taxon>
        <taxon>Fungi incertae sedis</taxon>
        <taxon>Mucoromycota</taxon>
        <taxon>Glomeromycotina</taxon>
        <taxon>Glomeromycetes</taxon>
        <taxon>Glomerales</taxon>
        <taxon>Glomeraceae</taxon>
        <taxon>Funneliformis</taxon>
    </lineage>
</organism>
<name>A0A9W4SHA4_9GLOM</name>
<keyword evidence="1" id="KW-1133">Transmembrane helix</keyword>